<name>A0A8S5NUU0_9CAUD</name>
<accession>A0A8S5NUU0</accession>
<protein>
    <submittedName>
        <fullName evidence="1">Portal protein</fullName>
    </submittedName>
</protein>
<reference evidence="1" key="1">
    <citation type="journal article" date="2021" name="Proc. Natl. Acad. Sci. U.S.A.">
        <title>A Catalog of Tens of Thousands of Viruses from Human Metagenomes Reveals Hidden Associations with Chronic Diseases.</title>
        <authorList>
            <person name="Tisza M.J."/>
            <person name="Buck C.B."/>
        </authorList>
    </citation>
    <scope>NUCLEOTIDE SEQUENCE</scope>
    <source>
        <strain evidence="1">CtTnV63</strain>
    </source>
</reference>
<dbReference type="EMBL" id="BK015264">
    <property type="protein sequence ID" value="DAD98541.1"/>
    <property type="molecule type" value="Genomic_DNA"/>
</dbReference>
<sequence length="345" mass="39985">MQKLHDLDLPAIREISEFFYRTSGIYQVAVDYYANLYRFDWYVVSEVYEDGEIEEKRQEKVLKDFVKILHYCDNTYIKKLCNDIAHIVVRQGAYYGYVTDSKDCCVLQELPIAYCRTRFNKGVSPTVEFNMRFFDDKFTDIQYRLKVLKMFPEEFQKGYVLYKQGKLPAEPFFDTKSGWYLLDPEKTVKFSLGDNDVPIFASAIPAIIDLDAAQDLDRQRQMQKLLKLIIQKLPTDKNGDLIFDPDETRDLHNTLKLMLQNAIGVDVATTIADVEHIDLSDKNTTASQDDLQKVERTVFNSLGLSRNLFNADGNLSLSSSILDDEATVRNLVLQFNIFFDKIVKK</sequence>
<evidence type="ECO:0000313" key="1">
    <source>
        <dbReference type="EMBL" id="DAD98541.1"/>
    </source>
</evidence>
<organism evidence="1">
    <name type="scientific">Siphoviridae sp. ctTnV63</name>
    <dbReference type="NCBI Taxonomy" id="2825523"/>
    <lineage>
        <taxon>Viruses</taxon>
        <taxon>Duplodnaviria</taxon>
        <taxon>Heunggongvirae</taxon>
        <taxon>Uroviricota</taxon>
        <taxon>Caudoviricetes</taxon>
    </lineage>
</organism>
<proteinExistence type="predicted"/>